<comment type="caution">
    <text evidence="2">The sequence shown here is derived from an EMBL/GenBank/DDBJ whole genome shotgun (WGS) entry which is preliminary data.</text>
</comment>
<dbReference type="OrthoDB" id="4137538at2"/>
<dbReference type="AlphaFoldDB" id="A0A124ECT0"/>
<evidence type="ECO:0000256" key="1">
    <source>
        <dbReference type="SAM" id="MobiDB-lite"/>
    </source>
</evidence>
<proteinExistence type="predicted"/>
<evidence type="ECO:0000313" key="3">
    <source>
        <dbReference type="Proteomes" id="UP000054011"/>
    </source>
</evidence>
<name>A0A124ECT0_9ACTN</name>
<dbReference type="EMBL" id="LNSV01000024">
    <property type="protein sequence ID" value="KUH38588.1"/>
    <property type="molecule type" value="Genomic_DNA"/>
</dbReference>
<accession>A0A124ECT0</accession>
<keyword evidence="3" id="KW-1185">Reference proteome</keyword>
<evidence type="ECO:0000313" key="2">
    <source>
        <dbReference type="EMBL" id="KUH38588.1"/>
    </source>
</evidence>
<dbReference type="RefSeq" id="WP_058942178.1">
    <property type="nucleotide sequence ID" value="NZ_LNSV01000024.1"/>
</dbReference>
<dbReference type="Proteomes" id="UP000054011">
    <property type="component" value="Unassembled WGS sequence"/>
</dbReference>
<reference evidence="2 3" key="1">
    <citation type="submission" date="2015-11" db="EMBL/GenBank/DDBJ databases">
        <title>Genome-wide analysis reveals the secondary metabolome in Streptomyces kanasensis ZX01.</title>
        <authorList>
            <person name="Zhang G."/>
            <person name="Han L."/>
            <person name="Feng J."/>
            <person name="Zhang X."/>
        </authorList>
    </citation>
    <scope>NUCLEOTIDE SEQUENCE [LARGE SCALE GENOMIC DNA]</scope>
    <source>
        <strain evidence="2 3">ZX01</strain>
    </source>
</reference>
<organism evidence="2 3">
    <name type="scientific">Streptomyces kanasensis</name>
    <dbReference type="NCBI Taxonomy" id="936756"/>
    <lineage>
        <taxon>Bacteria</taxon>
        <taxon>Bacillati</taxon>
        <taxon>Actinomycetota</taxon>
        <taxon>Actinomycetes</taxon>
        <taxon>Kitasatosporales</taxon>
        <taxon>Streptomycetaceae</taxon>
        <taxon>Streptomyces</taxon>
    </lineage>
</organism>
<feature type="compositionally biased region" description="Low complexity" evidence="1">
    <location>
        <begin position="251"/>
        <end position="265"/>
    </location>
</feature>
<gene>
    <name evidence="2" type="ORF">ATE80_11965</name>
</gene>
<feature type="region of interest" description="Disordered" evidence="1">
    <location>
        <begin position="245"/>
        <end position="265"/>
    </location>
</feature>
<sequence length="265" mass="28540">MPEHLPQAPHFTVCLQILSLATRYTRCLDVLNDNTLGTPEATERIIRLRTAVESLAEEAADVRAAHEKLPMSLIDHTDTTIRSRLAQLRVVTGAAVDALTRAVEDFDAASFASIGARQTSVDSARELLATAAHDLVACAERVAAEMHRYRGSYSIPEVGANVTLTAEHHQVLRLIATGVVAVGEDGRVWVGLDKDSVSADVLLDLEQLGLITDEPSASWADEVRVASTPMGRLVLAATLSRPEPLKANNQPAYAAPSPRSRGARR</sequence>
<protein>
    <submittedName>
        <fullName evidence="2">Uncharacterized protein</fullName>
    </submittedName>
</protein>